<sequence>MPTISRFFGIIISMYWDEHNPPHFHVRFGEYKCSVSITNISVIVGELPKKQERLVLAWAEIHQKELLQNWELCQKDKQPMQIEPLR</sequence>
<dbReference type="KEGG" id="afri:E3E15_05290"/>
<reference evidence="1 2" key="1">
    <citation type="submission" date="2019-03" db="EMBL/GenBank/DDBJ databases">
        <title>Complete Genome Sequence of Allofrancisella frigidaquae Strain SYSU 10HL1970 Isolated from Water-Cooling Systems in China.</title>
        <authorList>
            <person name="Ohrman C."/>
            <person name="Uneklint I."/>
            <person name="Sjodin A."/>
        </authorList>
    </citation>
    <scope>NUCLEOTIDE SEQUENCE [LARGE SCALE GENOMIC DNA]</scope>
    <source>
        <strain evidence="1 2">SYSU 10HL1970</strain>
    </source>
</reference>
<proteinExistence type="predicted"/>
<evidence type="ECO:0000313" key="2">
    <source>
        <dbReference type="Proteomes" id="UP000503320"/>
    </source>
</evidence>
<accession>A0A6M3HYQ4</accession>
<evidence type="ECO:0000313" key="1">
    <source>
        <dbReference type="EMBL" id="QIV94796.1"/>
    </source>
</evidence>
<dbReference type="EMBL" id="CP038017">
    <property type="protein sequence ID" value="QIV94796.1"/>
    <property type="molecule type" value="Genomic_DNA"/>
</dbReference>
<dbReference type="RefSeq" id="WP_035719680.1">
    <property type="nucleotide sequence ID" value="NZ_CP038017.1"/>
</dbReference>
<organism evidence="1 2">
    <name type="scientific">Allofrancisella frigidaquae</name>
    <dbReference type="NCBI Taxonomy" id="1085644"/>
    <lineage>
        <taxon>Bacteria</taxon>
        <taxon>Pseudomonadati</taxon>
        <taxon>Pseudomonadota</taxon>
        <taxon>Gammaproteobacteria</taxon>
        <taxon>Thiotrichales</taxon>
        <taxon>Francisellaceae</taxon>
        <taxon>Allofrancisella</taxon>
    </lineage>
</organism>
<gene>
    <name evidence="1" type="ORF">E3E15_05290</name>
</gene>
<keyword evidence="2" id="KW-1185">Reference proteome</keyword>
<dbReference type="Proteomes" id="UP000503320">
    <property type="component" value="Chromosome"/>
</dbReference>
<protein>
    <submittedName>
        <fullName evidence="1">DUF4160 domain-containing protein</fullName>
    </submittedName>
</protein>
<name>A0A6M3HYQ4_9GAMM</name>
<dbReference type="Pfam" id="PF13711">
    <property type="entry name" value="DUF4160"/>
    <property type="match status" value="1"/>
</dbReference>
<dbReference type="InterPro" id="IPR025427">
    <property type="entry name" value="DUF4160"/>
</dbReference>
<dbReference type="AlphaFoldDB" id="A0A6M3HYQ4"/>